<keyword evidence="1" id="KW-0812">Transmembrane</keyword>
<feature type="transmembrane region" description="Helical" evidence="1">
    <location>
        <begin position="6"/>
        <end position="27"/>
    </location>
</feature>
<keyword evidence="1" id="KW-0472">Membrane</keyword>
<protein>
    <submittedName>
        <fullName evidence="2">PDR_CDR domain-containing protein</fullName>
    </submittedName>
</protein>
<sequence>LDIGRIGHVFLTNLLFLLLTLFIVLLVSKSDKQTR</sequence>
<evidence type="ECO:0000313" key="2">
    <source>
        <dbReference type="WBParaSite" id="SCUD_0002013201-mRNA-1"/>
    </source>
</evidence>
<accession>A0A183KYI2</accession>
<organism evidence="2">
    <name type="scientific">Schistosoma curassoni</name>
    <dbReference type="NCBI Taxonomy" id="6186"/>
    <lineage>
        <taxon>Eukaryota</taxon>
        <taxon>Metazoa</taxon>
        <taxon>Spiralia</taxon>
        <taxon>Lophotrochozoa</taxon>
        <taxon>Platyhelminthes</taxon>
        <taxon>Trematoda</taxon>
        <taxon>Digenea</taxon>
        <taxon>Strigeidida</taxon>
        <taxon>Schistosomatoidea</taxon>
        <taxon>Schistosomatidae</taxon>
        <taxon>Schistosoma</taxon>
    </lineage>
</organism>
<name>A0A183KYI2_9TREM</name>
<reference evidence="2" key="1">
    <citation type="submission" date="2016-06" db="UniProtKB">
        <authorList>
            <consortium name="WormBaseParasite"/>
        </authorList>
    </citation>
    <scope>IDENTIFICATION</scope>
</reference>
<proteinExistence type="predicted"/>
<dbReference type="WBParaSite" id="SCUD_0002013201-mRNA-1">
    <property type="protein sequence ID" value="SCUD_0002013201-mRNA-1"/>
    <property type="gene ID" value="SCUD_0002013201"/>
</dbReference>
<keyword evidence="1" id="KW-1133">Transmembrane helix</keyword>
<dbReference type="AlphaFoldDB" id="A0A183KYI2"/>
<evidence type="ECO:0000256" key="1">
    <source>
        <dbReference type="SAM" id="Phobius"/>
    </source>
</evidence>